<sequence>MRVLKNYESWTGQRVNQEKSAIFFSKHLCLRRKNEILYDMGFTEGKFPFIYLGVLIVDGKLKVGQFDPLIQKISKKIEGWKSRLLSQGGRLVLLRHVLSSMSLHLLSVLNTPKSVFFFFFKSRYVLFFFFLGDHKGKDKKKWKAWKRLCIPTEEGGIAKYLKRDHAAVCKAHNTDSQFWRKILRCIPILLNNSNWKVRDGNVSLWYDKFLSSGPLFADFPEGEHSQFKLKDLVIDNVWDVEELQRLLGLEKAD</sequence>
<organism evidence="1 2">
    <name type="scientific">Acer yangbiense</name>
    <dbReference type="NCBI Taxonomy" id="1000413"/>
    <lineage>
        <taxon>Eukaryota</taxon>
        <taxon>Viridiplantae</taxon>
        <taxon>Streptophyta</taxon>
        <taxon>Embryophyta</taxon>
        <taxon>Tracheophyta</taxon>
        <taxon>Spermatophyta</taxon>
        <taxon>Magnoliopsida</taxon>
        <taxon>eudicotyledons</taxon>
        <taxon>Gunneridae</taxon>
        <taxon>Pentapetalae</taxon>
        <taxon>rosids</taxon>
        <taxon>malvids</taxon>
        <taxon>Sapindales</taxon>
        <taxon>Sapindaceae</taxon>
        <taxon>Hippocastanoideae</taxon>
        <taxon>Acereae</taxon>
        <taxon>Acer</taxon>
    </lineage>
</organism>
<dbReference type="AlphaFoldDB" id="A0A5C7HH45"/>
<gene>
    <name evidence="1" type="ORF">EZV62_017472</name>
</gene>
<comment type="caution">
    <text evidence="1">The sequence shown here is derived from an EMBL/GenBank/DDBJ whole genome shotgun (WGS) entry which is preliminary data.</text>
</comment>
<evidence type="ECO:0000313" key="1">
    <source>
        <dbReference type="EMBL" id="TXG56159.1"/>
    </source>
</evidence>
<evidence type="ECO:0000313" key="2">
    <source>
        <dbReference type="Proteomes" id="UP000323000"/>
    </source>
</evidence>
<name>A0A5C7HH45_9ROSI</name>
<dbReference type="PANTHER" id="PTHR33116:SF80">
    <property type="entry name" value="REVERSE TRANSCRIPTASE ZINC-BINDING DOMAIN-CONTAINING PROTEIN"/>
    <property type="match status" value="1"/>
</dbReference>
<dbReference type="PANTHER" id="PTHR33116">
    <property type="entry name" value="REVERSE TRANSCRIPTASE ZINC-BINDING DOMAIN-CONTAINING PROTEIN-RELATED-RELATED"/>
    <property type="match status" value="1"/>
</dbReference>
<dbReference type="Proteomes" id="UP000323000">
    <property type="component" value="Chromosome 8"/>
</dbReference>
<dbReference type="EMBL" id="VAHF01000008">
    <property type="protein sequence ID" value="TXG56159.1"/>
    <property type="molecule type" value="Genomic_DNA"/>
</dbReference>
<reference evidence="2" key="1">
    <citation type="journal article" date="2019" name="Gigascience">
        <title>De novo genome assembly of the endangered Acer yangbiense, a plant species with extremely small populations endemic to Yunnan Province, China.</title>
        <authorList>
            <person name="Yang J."/>
            <person name="Wariss H.M."/>
            <person name="Tao L."/>
            <person name="Zhang R."/>
            <person name="Yun Q."/>
            <person name="Hollingsworth P."/>
            <person name="Dao Z."/>
            <person name="Luo G."/>
            <person name="Guo H."/>
            <person name="Ma Y."/>
            <person name="Sun W."/>
        </authorList>
    </citation>
    <scope>NUCLEOTIDE SEQUENCE [LARGE SCALE GENOMIC DNA]</scope>
    <source>
        <strain evidence="2">cv. Malutang</strain>
    </source>
</reference>
<accession>A0A5C7HH45</accession>
<proteinExistence type="predicted"/>
<protein>
    <submittedName>
        <fullName evidence="1">Uncharacterized protein</fullName>
    </submittedName>
</protein>
<keyword evidence="2" id="KW-1185">Reference proteome</keyword>
<dbReference type="OrthoDB" id="1751077at2759"/>